<feature type="domain" description="Blue (type 1) copper" evidence="3">
    <location>
        <begin position="53"/>
        <end position="125"/>
    </location>
</feature>
<dbReference type="PANTHER" id="PTHR36507:SF1">
    <property type="entry name" value="BLL1555 PROTEIN"/>
    <property type="match status" value="1"/>
</dbReference>
<dbReference type="GO" id="GO:0005507">
    <property type="term" value="F:copper ion binding"/>
    <property type="evidence" value="ECO:0007669"/>
    <property type="project" value="InterPro"/>
</dbReference>
<proteinExistence type="predicted"/>
<protein>
    <recommendedName>
        <fullName evidence="3">Blue (type 1) copper domain-containing protein</fullName>
    </recommendedName>
</protein>
<dbReference type="InterPro" id="IPR052721">
    <property type="entry name" value="ET_Amicyanin"/>
</dbReference>
<evidence type="ECO:0000256" key="1">
    <source>
        <dbReference type="ARBA" id="ARBA00022723"/>
    </source>
</evidence>
<organism evidence="4 5">
    <name type="scientific">Cerina litoralis</name>
    <dbReference type="NCBI Taxonomy" id="2874477"/>
    <lineage>
        <taxon>Bacteria</taxon>
        <taxon>Pseudomonadati</taxon>
        <taxon>Bacteroidota</taxon>
        <taxon>Flavobacteriia</taxon>
        <taxon>Flavobacteriales</taxon>
        <taxon>Flavobacteriaceae</taxon>
        <taxon>Cerina</taxon>
    </lineage>
</organism>
<dbReference type="SUPFAM" id="SSF49503">
    <property type="entry name" value="Cupredoxins"/>
    <property type="match status" value="1"/>
</dbReference>
<evidence type="ECO:0000313" key="5">
    <source>
        <dbReference type="Proteomes" id="UP001200642"/>
    </source>
</evidence>
<dbReference type="InterPro" id="IPR000923">
    <property type="entry name" value="BlueCu_1"/>
</dbReference>
<keyword evidence="5" id="KW-1185">Reference proteome</keyword>
<sequence length="127" mass="14074">MNARGIRKVLPIWAVSLLFLSYGPSLEDKMATTKTSGVEIAVAPPAIDTVIIKGMVFIPGDLHLHKGDTVIWINKDIVPHNITDFPDSKWTSGTLAMNSSWKMKVDDTFDYYCSIHPTMKGKITVDP</sequence>
<dbReference type="PANTHER" id="PTHR36507">
    <property type="entry name" value="BLL1555 PROTEIN"/>
    <property type="match status" value="1"/>
</dbReference>
<dbReference type="Pfam" id="PF00127">
    <property type="entry name" value="Copper-bind"/>
    <property type="match status" value="1"/>
</dbReference>
<gene>
    <name evidence="4" type="ORF">K8352_17370</name>
</gene>
<name>A0AAE3EXX1_9FLAO</name>
<keyword evidence="2" id="KW-0186">Copper</keyword>
<evidence type="ECO:0000259" key="3">
    <source>
        <dbReference type="Pfam" id="PF00127"/>
    </source>
</evidence>
<dbReference type="EMBL" id="JAIRBC010000035">
    <property type="protein sequence ID" value="MCG2462535.1"/>
    <property type="molecule type" value="Genomic_DNA"/>
</dbReference>
<dbReference type="Proteomes" id="UP001200642">
    <property type="component" value="Unassembled WGS sequence"/>
</dbReference>
<dbReference type="AlphaFoldDB" id="A0AAE3EXX1"/>
<keyword evidence="1" id="KW-0479">Metal-binding</keyword>
<dbReference type="Gene3D" id="2.60.40.420">
    <property type="entry name" value="Cupredoxins - blue copper proteins"/>
    <property type="match status" value="1"/>
</dbReference>
<dbReference type="GO" id="GO:0009055">
    <property type="term" value="F:electron transfer activity"/>
    <property type="evidence" value="ECO:0007669"/>
    <property type="project" value="InterPro"/>
</dbReference>
<dbReference type="RefSeq" id="WP_317903672.1">
    <property type="nucleotide sequence ID" value="NZ_JAIRBC010000035.1"/>
</dbReference>
<reference evidence="4" key="1">
    <citation type="submission" date="2023-02" db="EMBL/GenBank/DDBJ databases">
        <title>Genome of Flavobacteriaceae gen. nov. sp. strain F89.</title>
        <authorList>
            <person name="Wang Y."/>
        </authorList>
    </citation>
    <scope>NUCLEOTIDE SEQUENCE</scope>
    <source>
        <strain evidence="4">F89</strain>
    </source>
</reference>
<comment type="caution">
    <text evidence="4">The sequence shown here is derived from an EMBL/GenBank/DDBJ whole genome shotgun (WGS) entry which is preliminary data.</text>
</comment>
<dbReference type="InterPro" id="IPR008972">
    <property type="entry name" value="Cupredoxin"/>
</dbReference>
<accession>A0AAE3EXX1</accession>
<evidence type="ECO:0000256" key="2">
    <source>
        <dbReference type="ARBA" id="ARBA00023008"/>
    </source>
</evidence>
<evidence type="ECO:0000313" key="4">
    <source>
        <dbReference type="EMBL" id="MCG2462535.1"/>
    </source>
</evidence>